<dbReference type="Pfam" id="PF00577">
    <property type="entry name" value="Usher"/>
    <property type="match status" value="2"/>
</dbReference>
<sequence>MAVWLLCVAFAVAVPTETHARDLYLEVFVNGVGTGLVAAFREGADKTLLGEAKELAGVGIATEGYSTDADGFVALSGLRGVSYRYDEESQSVHFEAVDEARAAFDLDASGAASAEASIPPAGDPIFGALVNYSLLAGAGGGSPSDMFAFEGVSGLFQPRVFGPLGIVSGGLVTQTNDGLYGTRRLDTTWSYTDPGTMRTYAAGDIITGGLSWTRPVRLGGVQMKRDFSLRPDLVTFPVPTISGSAAVPSTVDLFVDNARRFSGEVPAGPFQITNLPVVTGQGSARLVVRDVQGQEVVSESAFFASPQLLAEGLIDYALEAGFARRFYAIRSFDYDDRFMGSATLRYGLTDGLTVETHVEGGDGLVNGGAGLVAAAGSYGVVSLAGAASDSGGDTGFLVAGGFEFDIGAVRLSGRSQRSFGDYDDIASVTADPEWDYVDDLIFPESLSRPARAIDQLSLAFPSPFDDSILSLNYTRLETAYGQETEIVGGSYSRQVFGKANLFATGFKAVNDDAFGLFAGLTFALGDRVNVTTGLSASEDGVIATVDAARPESWDTGDYGWRLRMGEGRHTVRDASASYRAAQARVSASLSQFDDRYDATLQAEGAVVASDGGVYFTNRIDDAFAVVDAGAPGIAVSHENRPVGRTGRNGRIILPNMRANERNTVSIDPMMLPIDAVVEATRLEASAKRGSGVRIDFGSRLASQSALVEFVHVDGGISEPVPVGTLVTVNDAPEAVLAGYDGSAFVDGLSARNEALLEFPDGRRCRAWFVFAPRPGEQVNLGRISCEPLTEEDG</sequence>
<keyword evidence="1" id="KW-0472">Membrane</keyword>
<dbReference type="RefSeq" id="WP_060606985.1">
    <property type="nucleotide sequence ID" value="NZ_FQZC01000003.1"/>
</dbReference>
<evidence type="ECO:0000256" key="2">
    <source>
        <dbReference type="SAM" id="SignalP"/>
    </source>
</evidence>
<keyword evidence="2" id="KW-0732">Signal</keyword>
<name>A0ABY1IMR7_9HYPH</name>
<dbReference type="PROSITE" id="PS01151">
    <property type="entry name" value="FIMBRIAL_USHER"/>
    <property type="match status" value="1"/>
</dbReference>
<dbReference type="Gene3D" id="2.60.40.3110">
    <property type="match status" value="1"/>
</dbReference>
<keyword evidence="4" id="KW-1185">Reference proteome</keyword>
<dbReference type="PANTHER" id="PTHR30451">
    <property type="entry name" value="OUTER MEMBRANE USHER PROTEIN"/>
    <property type="match status" value="1"/>
</dbReference>
<proteinExistence type="inferred from homology"/>
<organism evidence="3 4">
    <name type="scientific">Aureimonas altamirensis DSM 21988</name>
    <dbReference type="NCBI Taxonomy" id="1121026"/>
    <lineage>
        <taxon>Bacteria</taxon>
        <taxon>Pseudomonadati</taxon>
        <taxon>Pseudomonadota</taxon>
        <taxon>Alphaproteobacteria</taxon>
        <taxon>Hyphomicrobiales</taxon>
        <taxon>Aurantimonadaceae</taxon>
        <taxon>Aureimonas</taxon>
    </lineage>
</organism>
<dbReference type="InterPro" id="IPR000015">
    <property type="entry name" value="Fimb_usher"/>
</dbReference>
<evidence type="ECO:0000256" key="1">
    <source>
        <dbReference type="RuleBase" id="RU003884"/>
    </source>
</evidence>
<comment type="subcellular location">
    <subcellularLocation>
        <location evidence="1">Cell outer membrane</location>
        <topology evidence="1">Multi-pass membrane protein</topology>
    </subcellularLocation>
</comment>
<dbReference type="EMBL" id="FQZC01000003">
    <property type="protein sequence ID" value="SHJ49839.1"/>
    <property type="molecule type" value="Genomic_DNA"/>
</dbReference>
<keyword evidence="1" id="KW-0998">Cell outer membrane</keyword>
<comment type="caution">
    <text evidence="3">The sequence shown here is derived from an EMBL/GenBank/DDBJ whole genome shotgun (WGS) entry which is preliminary data.</text>
</comment>
<dbReference type="Gene3D" id="2.60.40.2610">
    <property type="entry name" value="Outer membrane usher protein FimD, plug domain"/>
    <property type="match status" value="1"/>
</dbReference>
<keyword evidence="1" id="KW-0812">Transmembrane</keyword>
<protein>
    <submittedName>
        <fullName evidence="3">Outer membrane usher protein</fullName>
    </submittedName>
</protein>
<dbReference type="Proteomes" id="UP000184290">
    <property type="component" value="Unassembled WGS sequence"/>
</dbReference>
<accession>A0ABY1IMR7</accession>
<keyword evidence="1" id="KW-1029">Fimbrium biogenesis</keyword>
<feature type="chain" id="PRO_5046287879" evidence="2">
    <location>
        <begin position="21"/>
        <end position="793"/>
    </location>
</feature>
<dbReference type="PANTHER" id="PTHR30451:SF5">
    <property type="entry name" value="SLR0019 PROTEIN"/>
    <property type="match status" value="1"/>
</dbReference>
<comment type="similarity">
    <text evidence="1">Belongs to the fimbrial export usher family.</text>
</comment>
<dbReference type="InterPro" id="IPR018030">
    <property type="entry name" value="Fimbrial_membr_usher_CS"/>
</dbReference>
<feature type="signal peptide" evidence="2">
    <location>
        <begin position="1"/>
        <end position="20"/>
    </location>
</feature>
<gene>
    <name evidence="3" type="ORF">SAMN02745911_2676</name>
</gene>
<keyword evidence="1" id="KW-0813">Transport</keyword>
<evidence type="ECO:0000313" key="3">
    <source>
        <dbReference type="EMBL" id="SHJ49839.1"/>
    </source>
</evidence>
<reference evidence="3 4" key="1">
    <citation type="submission" date="2016-11" db="EMBL/GenBank/DDBJ databases">
        <authorList>
            <person name="Varghese N."/>
            <person name="Submissions S."/>
        </authorList>
    </citation>
    <scope>NUCLEOTIDE SEQUENCE [LARGE SCALE GENOMIC DNA]</scope>
    <source>
        <strain evidence="3 4">DSM 21988</strain>
    </source>
</reference>
<dbReference type="InterPro" id="IPR042186">
    <property type="entry name" value="FimD_plug_dom"/>
</dbReference>
<evidence type="ECO:0000313" key="4">
    <source>
        <dbReference type="Proteomes" id="UP000184290"/>
    </source>
</evidence>